<accession>A0A6J1T9V0</accession>
<keyword evidence="6 13" id="KW-0479">Metal-binding</keyword>
<dbReference type="GO" id="GO:0005789">
    <property type="term" value="C:endoplasmic reticulum membrane"/>
    <property type="evidence" value="ECO:0007669"/>
    <property type="project" value="UniProtKB-SubCell"/>
</dbReference>
<keyword evidence="12" id="KW-0472">Membrane</keyword>
<evidence type="ECO:0000256" key="4">
    <source>
        <dbReference type="ARBA" id="ARBA00010617"/>
    </source>
</evidence>
<dbReference type="OrthoDB" id="2789670at2759"/>
<evidence type="ECO:0000256" key="8">
    <source>
        <dbReference type="ARBA" id="ARBA00022848"/>
    </source>
</evidence>
<name>A0A6J1T9V0_FRAOC</name>
<dbReference type="Proteomes" id="UP000504606">
    <property type="component" value="Unplaced"/>
</dbReference>
<dbReference type="PANTHER" id="PTHR24292">
    <property type="entry name" value="CYTOCHROME P450"/>
    <property type="match status" value="1"/>
</dbReference>
<dbReference type="InterPro" id="IPR036396">
    <property type="entry name" value="Cyt_P450_sf"/>
</dbReference>
<evidence type="ECO:0000256" key="3">
    <source>
        <dbReference type="ARBA" id="ARBA00004406"/>
    </source>
</evidence>
<dbReference type="InterPro" id="IPR017972">
    <property type="entry name" value="Cyt_P450_CS"/>
</dbReference>
<gene>
    <name evidence="16" type="primary">LOC113215010</name>
</gene>
<dbReference type="KEGG" id="foc:113215010"/>
<dbReference type="PANTHER" id="PTHR24292:SF93">
    <property type="entry name" value="CYTOCHROME P450 310A1-RELATED"/>
    <property type="match status" value="1"/>
</dbReference>
<keyword evidence="8" id="KW-0492">Microsome</keyword>
<protein>
    <submittedName>
        <fullName evidence="16">Cytochrome P450 6k1</fullName>
    </submittedName>
</protein>
<dbReference type="GeneID" id="113215010"/>
<dbReference type="GO" id="GO:0005506">
    <property type="term" value="F:iron ion binding"/>
    <property type="evidence" value="ECO:0007669"/>
    <property type="project" value="InterPro"/>
</dbReference>
<dbReference type="PROSITE" id="PS00086">
    <property type="entry name" value="CYTOCHROME_P450"/>
    <property type="match status" value="1"/>
</dbReference>
<dbReference type="AlphaFoldDB" id="A0A6J1T9V0"/>
<dbReference type="PRINTS" id="PR00385">
    <property type="entry name" value="P450"/>
</dbReference>
<dbReference type="InterPro" id="IPR002401">
    <property type="entry name" value="Cyt_P450_E_grp-I"/>
</dbReference>
<comment type="similarity">
    <text evidence="4 14">Belongs to the cytochrome P450 family.</text>
</comment>
<dbReference type="Gene3D" id="1.10.630.10">
    <property type="entry name" value="Cytochrome P450"/>
    <property type="match status" value="1"/>
</dbReference>
<dbReference type="PRINTS" id="PR00463">
    <property type="entry name" value="EP450I"/>
</dbReference>
<keyword evidence="11 14" id="KW-0503">Monooxygenase</keyword>
<dbReference type="InterPro" id="IPR050476">
    <property type="entry name" value="Insect_CytP450_Detox"/>
</dbReference>
<keyword evidence="5 13" id="KW-0349">Heme</keyword>
<reference evidence="16" key="1">
    <citation type="submission" date="2025-08" db="UniProtKB">
        <authorList>
            <consortium name="RefSeq"/>
        </authorList>
    </citation>
    <scope>IDENTIFICATION</scope>
    <source>
        <tissue evidence="16">Whole organism</tissue>
    </source>
</reference>
<evidence type="ECO:0000256" key="11">
    <source>
        <dbReference type="ARBA" id="ARBA00023033"/>
    </source>
</evidence>
<keyword evidence="10 13" id="KW-0408">Iron</keyword>
<evidence type="ECO:0000256" key="14">
    <source>
        <dbReference type="RuleBase" id="RU000461"/>
    </source>
</evidence>
<evidence type="ECO:0000256" key="10">
    <source>
        <dbReference type="ARBA" id="ARBA00023004"/>
    </source>
</evidence>
<dbReference type="RefSeq" id="XP_026290339.1">
    <property type="nucleotide sequence ID" value="XM_026434554.2"/>
</dbReference>
<dbReference type="GO" id="GO:0016705">
    <property type="term" value="F:oxidoreductase activity, acting on paired donors, with incorporation or reduction of molecular oxygen"/>
    <property type="evidence" value="ECO:0007669"/>
    <property type="project" value="InterPro"/>
</dbReference>
<dbReference type="SUPFAM" id="SSF48264">
    <property type="entry name" value="Cytochrome P450"/>
    <property type="match status" value="1"/>
</dbReference>
<comment type="subcellular location">
    <subcellularLocation>
        <location evidence="3">Endoplasmic reticulum membrane</location>
        <topology evidence="3">Peripheral membrane protein</topology>
    </subcellularLocation>
    <subcellularLocation>
        <location evidence="2">Microsome membrane</location>
        <topology evidence="2">Peripheral membrane protein</topology>
    </subcellularLocation>
</comment>
<evidence type="ECO:0000313" key="16">
    <source>
        <dbReference type="RefSeq" id="XP_026290339.1"/>
    </source>
</evidence>
<evidence type="ECO:0000256" key="12">
    <source>
        <dbReference type="ARBA" id="ARBA00023136"/>
    </source>
</evidence>
<keyword evidence="7" id="KW-0256">Endoplasmic reticulum</keyword>
<evidence type="ECO:0000256" key="7">
    <source>
        <dbReference type="ARBA" id="ARBA00022824"/>
    </source>
</evidence>
<evidence type="ECO:0000256" key="6">
    <source>
        <dbReference type="ARBA" id="ARBA00022723"/>
    </source>
</evidence>
<keyword evidence="9 14" id="KW-0560">Oxidoreductase</keyword>
<comment type="cofactor">
    <cofactor evidence="1 13">
        <name>heme</name>
        <dbReference type="ChEBI" id="CHEBI:30413"/>
    </cofactor>
</comment>
<feature type="binding site" description="axial binding residue" evidence="13">
    <location>
        <position position="463"/>
    </location>
    <ligand>
        <name>heme</name>
        <dbReference type="ChEBI" id="CHEBI:30413"/>
    </ligand>
    <ligandPart>
        <name>Fe</name>
        <dbReference type="ChEBI" id="CHEBI:18248"/>
    </ligandPart>
</feature>
<keyword evidence="15" id="KW-1185">Reference proteome</keyword>
<evidence type="ECO:0000256" key="13">
    <source>
        <dbReference type="PIRSR" id="PIRSR602401-1"/>
    </source>
</evidence>
<dbReference type="CDD" id="cd11056">
    <property type="entry name" value="CYP6-like"/>
    <property type="match status" value="1"/>
</dbReference>
<proteinExistence type="inferred from homology"/>
<dbReference type="FunFam" id="1.10.630.10:FF:000042">
    <property type="entry name" value="Cytochrome P450"/>
    <property type="match status" value="1"/>
</dbReference>
<organism evidence="15 16">
    <name type="scientific">Frankliniella occidentalis</name>
    <name type="common">Western flower thrips</name>
    <name type="synonym">Euthrips occidentalis</name>
    <dbReference type="NCBI Taxonomy" id="133901"/>
    <lineage>
        <taxon>Eukaryota</taxon>
        <taxon>Metazoa</taxon>
        <taxon>Ecdysozoa</taxon>
        <taxon>Arthropoda</taxon>
        <taxon>Hexapoda</taxon>
        <taxon>Insecta</taxon>
        <taxon>Pterygota</taxon>
        <taxon>Neoptera</taxon>
        <taxon>Paraneoptera</taxon>
        <taxon>Thysanoptera</taxon>
        <taxon>Terebrantia</taxon>
        <taxon>Thripoidea</taxon>
        <taxon>Thripidae</taxon>
        <taxon>Frankliniella</taxon>
    </lineage>
</organism>
<dbReference type="InterPro" id="IPR001128">
    <property type="entry name" value="Cyt_P450"/>
</dbReference>
<dbReference type="Pfam" id="PF00067">
    <property type="entry name" value="p450"/>
    <property type="match status" value="1"/>
</dbReference>
<evidence type="ECO:0000313" key="15">
    <source>
        <dbReference type="Proteomes" id="UP000504606"/>
    </source>
</evidence>
<evidence type="ECO:0000256" key="2">
    <source>
        <dbReference type="ARBA" id="ARBA00004174"/>
    </source>
</evidence>
<dbReference type="GO" id="GO:0004497">
    <property type="term" value="F:monooxygenase activity"/>
    <property type="evidence" value="ECO:0007669"/>
    <property type="project" value="UniProtKB-KW"/>
</dbReference>
<sequence length="534" mass="59792">MLVLVLVSVVALLAGALYLFLERRYSTWKRKGVPGPKASVLAFNVPKVMLGQENMGDVTDRIYNEYRDSPLAGTYMFGSPLLHLHDTEIIKHVLIKEFQDFNGRGIGASVSNAAVDPLATHLFFQSGQPWKTLRVKLAPAFTSGKIKYMFETIRECSYQLSDYLDERIAANGGSHCEDSRTLMMRLFVDTIASVVFGIESNVVKNPESAFFTAAQEAVKPNLTNALRSLLAFFARRFMEAFSIRSTSPATTKFFLDVVSDTVDYRENNKVERPDLLSLLIQLKNRGFVDPDKADGKVAEQGQPGDKKLTMNEVAANVFVFFIAGFESSSGTSSFTLYELAKQPELLKKVQQEVDQVLADFDGKLTYDAIMSMPYLEMCINETLRKYPPLAFITREAMVTRKVPLTEVTVEKGTRVVVPVRALHYDPLYWPDPEKYDPERHTAEKKATRPAVTFMPFGEGPRMCIAARLGVVQIKTALVRLLSKYTVTVSKDEPDKVRMNPKSFATTSDMPLNITFHPRKAAAGIQKRRQSVVSG</sequence>
<evidence type="ECO:0000256" key="1">
    <source>
        <dbReference type="ARBA" id="ARBA00001971"/>
    </source>
</evidence>
<evidence type="ECO:0000256" key="5">
    <source>
        <dbReference type="ARBA" id="ARBA00022617"/>
    </source>
</evidence>
<dbReference type="GO" id="GO:0020037">
    <property type="term" value="F:heme binding"/>
    <property type="evidence" value="ECO:0007669"/>
    <property type="project" value="InterPro"/>
</dbReference>
<evidence type="ECO:0000256" key="9">
    <source>
        <dbReference type="ARBA" id="ARBA00023002"/>
    </source>
</evidence>